<sequence length="133" mass="14145">MLVSATVAGNESRSLTMKYFVLLAGYGEMPDWDTLTPDEQEAGMAQHVAFDEACAARPGVEIVSAEALGDGSTATTLRTRDGSMTVTDGPFAEAAEQIGGYYLLDAPDLDTVIDLCRILPAYDIDIRPVPDLG</sequence>
<dbReference type="PANTHER" id="PTHR35174:SF3">
    <property type="entry name" value="BLL7171 PROTEIN"/>
    <property type="match status" value="1"/>
</dbReference>
<accession>A0A4R7HZ31</accession>
<proteinExistence type="inferred from homology"/>
<feature type="domain" description="YCII-related" evidence="2">
    <location>
        <begin position="35"/>
        <end position="123"/>
    </location>
</feature>
<dbReference type="Pfam" id="PF03795">
    <property type="entry name" value="YCII"/>
    <property type="match status" value="1"/>
</dbReference>
<dbReference type="InterPro" id="IPR005545">
    <property type="entry name" value="YCII"/>
</dbReference>
<comment type="similarity">
    <text evidence="1">Belongs to the YciI family.</text>
</comment>
<dbReference type="Proteomes" id="UP000294558">
    <property type="component" value="Unassembled WGS sequence"/>
</dbReference>
<gene>
    <name evidence="3" type="ORF">BDK89_1951</name>
</gene>
<comment type="caution">
    <text evidence="3">The sequence shown here is derived from an EMBL/GenBank/DDBJ whole genome shotgun (WGS) entry which is preliminary data.</text>
</comment>
<evidence type="ECO:0000313" key="4">
    <source>
        <dbReference type="Proteomes" id="UP000294558"/>
    </source>
</evidence>
<dbReference type="InterPro" id="IPR011008">
    <property type="entry name" value="Dimeric_a/b-barrel"/>
</dbReference>
<organism evidence="3 4">
    <name type="scientific">Ilumatobacter fluminis</name>
    <dbReference type="NCBI Taxonomy" id="467091"/>
    <lineage>
        <taxon>Bacteria</taxon>
        <taxon>Bacillati</taxon>
        <taxon>Actinomycetota</taxon>
        <taxon>Acidimicrobiia</taxon>
        <taxon>Acidimicrobiales</taxon>
        <taxon>Ilumatobacteraceae</taxon>
        <taxon>Ilumatobacter</taxon>
    </lineage>
</organism>
<evidence type="ECO:0000313" key="3">
    <source>
        <dbReference type="EMBL" id="TDT16365.1"/>
    </source>
</evidence>
<dbReference type="AlphaFoldDB" id="A0A4R7HZ31"/>
<keyword evidence="4" id="KW-1185">Reference proteome</keyword>
<dbReference type="SUPFAM" id="SSF54909">
    <property type="entry name" value="Dimeric alpha+beta barrel"/>
    <property type="match status" value="1"/>
</dbReference>
<evidence type="ECO:0000256" key="1">
    <source>
        <dbReference type="ARBA" id="ARBA00007689"/>
    </source>
</evidence>
<name>A0A4R7HZ31_9ACTN</name>
<evidence type="ECO:0000259" key="2">
    <source>
        <dbReference type="Pfam" id="PF03795"/>
    </source>
</evidence>
<dbReference type="Gene3D" id="3.30.70.1060">
    <property type="entry name" value="Dimeric alpha+beta barrel"/>
    <property type="match status" value="1"/>
</dbReference>
<dbReference type="PANTHER" id="PTHR35174">
    <property type="entry name" value="BLL7171 PROTEIN-RELATED"/>
    <property type="match status" value="1"/>
</dbReference>
<dbReference type="EMBL" id="SOAU01000001">
    <property type="protein sequence ID" value="TDT16365.1"/>
    <property type="molecule type" value="Genomic_DNA"/>
</dbReference>
<protein>
    <recommendedName>
        <fullName evidence="2">YCII-related domain-containing protein</fullName>
    </recommendedName>
</protein>
<reference evidence="3 4" key="1">
    <citation type="submission" date="2019-03" db="EMBL/GenBank/DDBJ databases">
        <title>Sequencing the genomes of 1000 actinobacteria strains.</title>
        <authorList>
            <person name="Klenk H.-P."/>
        </authorList>
    </citation>
    <scope>NUCLEOTIDE SEQUENCE [LARGE SCALE GENOMIC DNA]</scope>
    <source>
        <strain evidence="3 4">DSM 18936</strain>
    </source>
</reference>